<feature type="transmembrane region" description="Helical" evidence="1">
    <location>
        <begin position="400"/>
        <end position="419"/>
    </location>
</feature>
<feature type="transmembrane region" description="Helical" evidence="1">
    <location>
        <begin position="368"/>
        <end position="388"/>
    </location>
</feature>
<feature type="signal peptide" evidence="2">
    <location>
        <begin position="1"/>
        <end position="21"/>
    </location>
</feature>
<keyword evidence="2" id="KW-0732">Signal</keyword>
<dbReference type="Proteomes" id="UP000198287">
    <property type="component" value="Unassembled WGS sequence"/>
</dbReference>
<keyword evidence="4" id="KW-1185">Reference proteome</keyword>
<dbReference type="AlphaFoldDB" id="A0A226ETM6"/>
<accession>A0A226ETM6</accession>
<keyword evidence="1" id="KW-0472">Membrane</keyword>
<comment type="caution">
    <text evidence="3">The sequence shown here is derived from an EMBL/GenBank/DDBJ whole genome shotgun (WGS) entry which is preliminary data.</text>
</comment>
<name>A0A226ETM6_FOLCA</name>
<keyword evidence="1" id="KW-1133">Transmembrane helix</keyword>
<evidence type="ECO:0000313" key="3">
    <source>
        <dbReference type="EMBL" id="OXA60879.1"/>
    </source>
</evidence>
<protein>
    <submittedName>
        <fullName evidence="3">Uncharacterized protein</fullName>
    </submittedName>
</protein>
<gene>
    <name evidence="3" type="ORF">Fcan01_04862</name>
</gene>
<evidence type="ECO:0000313" key="4">
    <source>
        <dbReference type="Proteomes" id="UP000198287"/>
    </source>
</evidence>
<evidence type="ECO:0000256" key="1">
    <source>
        <dbReference type="SAM" id="Phobius"/>
    </source>
</evidence>
<feature type="chain" id="PRO_5013257237" evidence="2">
    <location>
        <begin position="22"/>
        <end position="718"/>
    </location>
</feature>
<feature type="transmembrane region" description="Helical" evidence="1">
    <location>
        <begin position="431"/>
        <end position="451"/>
    </location>
</feature>
<dbReference type="OrthoDB" id="8299208at2759"/>
<evidence type="ECO:0000256" key="2">
    <source>
        <dbReference type="SAM" id="SignalP"/>
    </source>
</evidence>
<organism evidence="3 4">
    <name type="scientific">Folsomia candida</name>
    <name type="common">Springtail</name>
    <dbReference type="NCBI Taxonomy" id="158441"/>
    <lineage>
        <taxon>Eukaryota</taxon>
        <taxon>Metazoa</taxon>
        <taxon>Ecdysozoa</taxon>
        <taxon>Arthropoda</taxon>
        <taxon>Hexapoda</taxon>
        <taxon>Collembola</taxon>
        <taxon>Entomobryomorpha</taxon>
        <taxon>Isotomoidea</taxon>
        <taxon>Isotomidae</taxon>
        <taxon>Proisotominae</taxon>
        <taxon>Folsomia</taxon>
    </lineage>
</organism>
<keyword evidence="1" id="KW-0812">Transmembrane</keyword>
<reference evidence="3 4" key="1">
    <citation type="submission" date="2015-12" db="EMBL/GenBank/DDBJ databases">
        <title>The genome of Folsomia candida.</title>
        <authorList>
            <person name="Faddeeva A."/>
            <person name="Derks M.F."/>
            <person name="Anvar Y."/>
            <person name="Smit S."/>
            <person name="Van Straalen N."/>
            <person name="Roelofs D."/>
        </authorList>
    </citation>
    <scope>NUCLEOTIDE SEQUENCE [LARGE SCALE GENOMIC DNA]</scope>
    <source>
        <strain evidence="3 4">VU population</strain>
        <tissue evidence="3">Whole body</tissue>
    </source>
</reference>
<sequence>MSTSFIPCVNLILLLSIFTVAIDPSDSNTFASPLNSVLDIFSHCTLIVKFTTNKEDLIPLHPLLIYVENFMSIPNYAHGNNNFLFKNVPFSRRRQLAKFCWTYVFPDMGVKFLLSNLANSPIFPGITGSAYPIQIIWLISTDQEMAYQEMQTIHAKILLYGITSWGSREFYFAQPGLKIKTKMQFYHLNLYYRQGAALPTLIPTSVLTKFELFSQIRCDLKFKMECYQSIEDATDKVTTAFNKFSWVYVMWLDDYHLSYIFSETFAEMQKKYFQYKQSQDWIEIAKQSESLDDFISYTIFSESLNNITFPMKVYDKNTHIFFGKGRMRYCAGNHQIVFIGSQSYSFLSCYGIRKENSYKIFTDPFDKYTWICIFIVILVFSSISGLIIWRIRACDYNGLLHFDVSIVTVAVILEISLTSNIKKVVPVQIEYVFWLWIFCSMILTSFYKNTFTVEVILPYKRSPSWAHIYDLQDQGFQLFLPVKPDVEQFYDWYANGTPIDTFFSFEFSADTIAAADYKGDFPRLLGYKRFADALLASDPETGRGASSGGKNMKRIWRDLHYKWPSHIYPNLSRCEDKLAYIDEKENIKNIIPFLNDNVDGTVFMEGTDDDFLLTHYAIQIDQTPRRNFVLNRAKFLMVSGIYNWWEKWFIRTRPKKLFPYYANWTWPNIGALERLDFGSKFATTLRIWGVCCAICCVVRIMESLISCTTYKNNEVRYF</sequence>
<proteinExistence type="predicted"/>
<dbReference type="EMBL" id="LNIX01000002">
    <property type="protein sequence ID" value="OXA60879.1"/>
    <property type="molecule type" value="Genomic_DNA"/>
</dbReference>